<sequence length="523" mass="60294">MAWRNERVLYKRSCDLCQKSIVSIYPAGTPWPVYCITCWRSDTWNPLDNGRDFDFARPFFDQWQEVLYATPMPALLQSNCENSDYAHAAGNNKNVYLVFCSSFNENCYYSYWLQKSRDCLDCSHCNECEQCYECEECFKCYNLRYSQNSSDCVDSAFLYDCRGCQNCFMSVGLRNKSYCIKNVQYSREEYEQRMREFNLGSAAAVTTLARDFETFKLGFPRRFQHAKNSEDCSGDYFLNSKNCFQSFTAKFSENCAYSHDVLHLKDSMDVSLFGNTGEWLYEVNNVGLNSSNVKFSSYGYGLSFADYTYQCHNSTELFGCVSLHGRNSYCILNKQYSAQEYKALRARIIEHMRASGEYGEFPPVALALSAYNETQAAEYFPLEKAAVTARGWKWSDSLPFTTGKETMSWTDVADDVREVDDSLCGQVLACQVTGKNFKITKPELELYKKLGVPVPRLHPDARHARRMMLRNPNQLWQRQCMCTLAGHDNHAEAAPCRNQFATSYAPERTEKIFCETCYEKTIA</sequence>
<comment type="caution">
    <text evidence="1">The sequence shown here is derived from an EMBL/GenBank/DDBJ whole genome shotgun (WGS) entry which is preliminary data.</text>
</comment>
<dbReference type="Proteomes" id="UP000176952">
    <property type="component" value="Unassembled WGS sequence"/>
</dbReference>
<dbReference type="AlphaFoldDB" id="A0A1G2B7V7"/>
<dbReference type="EMBL" id="MHKD01000011">
    <property type="protein sequence ID" value="OGY84786.1"/>
    <property type="molecule type" value="Genomic_DNA"/>
</dbReference>
<proteinExistence type="predicted"/>
<accession>A0A1G2B7V7</accession>
<evidence type="ECO:0000313" key="2">
    <source>
        <dbReference type="Proteomes" id="UP000176952"/>
    </source>
</evidence>
<reference evidence="1 2" key="1">
    <citation type="journal article" date="2016" name="Nat. Commun.">
        <title>Thousands of microbial genomes shed light on interconnected biogeochemical processes in an aquifer system.</title>
        <authorList>
            <person name="Anantharaman K."/>
            <person name="Brown C.T."/>
            <person name="Hug L.A."/>
            <person name="Sharon I."/>
            <person name="Castelle C.J."/>
            <person name="Probst A.J."/>
            <person name="Thomas B.C."/>
            <person name="Singh A."/>
            <person name="Wilkins M.J."/>
            <person name="Karaoz U."/>
            <person name="Brodie E.L."/>
            <person name="Williams K.H."/>
            <person name="Hubbard S.S."/>
            <person name="Banfield J.F."/>
        </authorList>
    </citation>
    <scope>NUCLEOTIDE SEQUENCE [LARGE SCALE GENOMIC DNA]</scope>
</reference>
<protein>
    <submittedName>
        <fullName evidence="1">Uncharacterized protein</fullName>
    </submittedName>
</protein>
<gene>
    <name evidence="1" type="ORF">A3F54_03320</name>
</gene>
<organism evidence="1 2">
    <name type="scientific">Candidatus Kerfeldbacteria bacterium RIFCSPHIGHO2_12_FULL_48_17</name>
    <dbReference type="NCBI Taxonomy" id="1798542"/>
    <lineage>
        <taxon>Bacteria</taxon>
        <taxon>Candidatus Kerfeldiibacteriota</taxon>
    </lineage>
</organism>
<name>A0A1G2B7V7_9BACT</name>
<evidence type="ECO:0000313" key="1">
    <source>
        <dbReference type="EMBL" id="OGY84786.1"/>
    </source>
</evidence>